<dbReference type="Proteomes" id="UP000038040">
    <property type="component" value="Unplaced"/>
</dbReference>
<dbReference type="EMBL" id="UYYG01001150">
    <property type="protein sequence ID" value="VDN54613.1"/>
    <property type="molecule type" value="Genomic_DNA"/>
</dbReference>
<keyword evidence="3" id="KW-1185">Reference proteome</keyword>
<reference evidence="4" key="1">
    <citation type="submission" date="2017-02" db="UniProtKB">
        <authorList>
            <consortium name="WormBaseParasite"/>
        </authorList>
    </citation>
    <scope>IDENTIFICATION</scope>
</reference>
<sequence>MEIPRRNARSTRKVLNYALLAKGKCKSFFLNLIYEMSYSVVNQTPSGISRSAVTFIIIYFAANTRPNHEEEKIFSSCSRSSVADRYCNASIINRKRRRNSVGNFVFQRANNNIDERRHSMTTVNRCLQNSLGDEKLTCFRFHNVKEATSGSRAGHNTTFQSKLFSLPFEYFKEVRQFRKQRQNETDLVKAIFAEYKALKVLDKALKLAQIQYPGSYSKYFGYLKENIDEINETLTNSTFQENENFPDCSSSSKHSISSDKVQLPSFISACAAGSKDTSNRVDGSNLNQRKSEDDIISGDLYVGTKVVSKAIPAKTSAEKFKANRNSSTTNTLRHIRPSSFNNSDARLFGHPPTKINLPQAVKASMKATKCI</sequence>
<accession>A0A0N4U0X9</accession>
<evidence type="ECO:0000313" key="4">
    <source>
        <dbReference type="WBParaSite" id="DME_0000022601-mRNA-1"/>
    </source>
</evidence>
<proteinExistence type="predicted"/>
<evidence type="ECO:0000313" key="1">
    <source>
        <dbReference type="EMBL" id="VDN54613.1"/>
    </source>
</evidence>
<reference evidence="1 3" key="2">
    <citation type="submission" date="2018-11" db="EMBL/GenBank/DDBJ databases">
        <authorList>
            <consortium name="Pathogen Informatics"/>
        </authorList>
    </citation>
    <scope>NUCLEOTIDE SEQUENCE [LARGE SCALE GENOMIC DNA]</scope>
</reference>
<protein>
    <submittedName>
        <fullName evidence="1 4">Uncharacterized protein</fullName>
    </submittedName>
</protein>
<dbReference type="Proteomes" id="UP000274756">
    <property type="component" value="Unassembled WGS sequence"/>
</dbReference>
<name>A0A0N4U0X9_DRAME</name>
<evidence type="ECO:0000313" key="3">
    <source>
        <dbReference type="Proteomes" id="UP000274756"/>
    </source>
</evidence>
<dbReference type="AlphaFoldDB" id="A0A0N4U0X9"/>
<evidence type="ECO:0000313" key="2">
    <source>
        <dbReference type="Proteomes" id="UP000038040"/>
    </source>
</evidence>
<dbReference type="WBParaSite" id="DME_0000022601-mRNA-1">
    <property type="protein sequence ID" value="DME_0000022601-mRNA-1"/>
    <property type="gene ID" value="DME_0000022601"/>
</dbReference>
<gene>
    <name evidence="1" type="ORF">DME_LOCUS4586</name>
</gene>
<organism evidence="2 4">
    <name type="scientific">Dracunculus medinensis</name>
    <name type="common">Guinea worm</name>
    <dbReference type="NCBI Taxonomy" id="318479"/>
    <lineage>
        <taxon>Eukaryota</taxon>
        <taxon>Metazoa</taxon>
        <taxon>Ecdysozoa</taxon>
        <taxon>Nematoda</taxon>
        <taxon>Chromadorea</taxon>
        <taxon>Rhabditida</taxon>
        <taxon>Spirurina</taxon>
        <taxon>Dracunculoidea</taxon>
        <taxon>Dracunculidae</taxon>
        <taxon>Dracunculus</taxon>
    </lineage>
</organism>